<feature type="transmembrane region" description="Helical" evidence="1">
    <location>
        <begin position="157"/>
        <end position="181"/>
    </location>
</feature>
<dbReference type="RefSeq" id="WP_154468384.1">
    <property type="nucleotide sequence ID" value="NZ_VUMI01000116.1"/>
</dbReference>
<organism evidence="2 3">
    <name type="scientific">Eisenbergiella porci</name>
    <dbReference type="NCBI Taxonomy" id="2652274"/>
    <lineage>
        <taxon>Bacteria</taxon>
        <taxon>Bacillati</taxon>
        <taxon>Bacillota</taxon>
        <taxon>Clostridia</taxon>
        <taxon>Lachnospirales</taxon>
        <taxon>Lachnospiraceae</taxon>
        <taxon>Eisenbergiella</taxon>
    </lineage>
</organism>
<protein>
    <submittedName>
        <fullName evidence="2">Uncharacterized protein</fullName>
    </submittedName>
</protein>
<keyword evidence="1" id="KW-0812">Transmembrane</keyword>
<name>A0A6N7WNE4_9FIRM</name>
<evidence type="ECO:0000313" key="3">
    <source>
        <dbReference type="Proteomes" id="UP000436047"/>
    </source>
</evidence>
<keyword evidence="3" id="KW-1185">Reference proteome</keyword>
<feature type="transmembrane region" description="Helical" evidence="1">
    <location>
        <begin position="193"/>
        <end position="212"/>
    </location>
</feature>
<comment type="caution">
    <text evidence="2">The sequence shown here is derived from an EMBL/GenBank/DDBJ whole genome shotgun (WGS) entry which is preliminary data.</text>
</comment>
<sequence>MDYKQFFSLLFVVSFFSIEYSYMSLILLIFAIIFSGRKFTYKFKVKLIFILIIGMLLTLLIDLKFSNEKIFDSSNIYLNIVNAKAGSLKFVQLILPIINHRIKPFADMRNYYDDSFAAYGENGLCSLGIFFAFSLLLSLFMLFFIKKNFSDFLKKIYFGGIINLFIIFLASEGGFGVWLTLIGVNIKQYNHMYAFLLINICIITGFIFDKIFSNKFYI</sequence>
<keyword evidence="1" id="KW-1133">Transmembrane helix</keyword>
<dbReference type="EMBL" id="VUMI01000116">
    <property type="protein sequence ID" value="MSS92077.1"/>
    <property type="molecule type" value="Genomic_DNA"/>
</dbReference>
<reference evidence="2 3" key="1">
    <citation type="submission" date="2019-08" db="EMBL/GenBank/DDBJ databases">
        <title>In-depth cultivation of the pig gut microbiome towards novel bacterial diversity and tailored functional studies.</title>
        <authorList>
            <person name="Wylensek D."/>
            <person name="Hitch T.C.A."/>
            <person name="Clavel T."/>
        </authorList>
    </citation>
    <scope>NUCLEOTIDE SEQUENCE [LARGE SCALE GENOMIC DNA]</scope>
    <source>
        <strain evidence="2 3">WCA-389-WT-23B</strain>
    </source>
</reference>
<keyword evidence="1" id="KW-0472">Membrane</keyword>
<feature type="transmembrane region" description="Helical" evidence="1">
    <location>
        <begin position="127"/>
        <end position="145"/>
    </location>
</feature>
<evidence type="ECO:0000256" key="1">
    <source>
        <dbReference type="SAM" id="Phobius"/>
    </source>
</evidence>
<feature type="transmembrane region" description="Helical" evidence="1">
    <location>
        <begin position="6"/>
        <end position="35"/>
    </location>
</feature>
<dbReference type="AlphaFoldDB" id="A0A6N7WNE4"/>
<gene>
    <name evidence="2" type="ORF">FYJ45_28900</name>
</gene>
<feature type="transmembrane region" description="Helical" evidence="1">
    <location>
        <begin position="47"/>
        <end position="65"/>
    </location>
</feature>
<proteinExistence type="predicted"/>
<accession>A0A6N7WNE4</accession>
<dbReference type="Proteomes" id="UP000436047">
    <property type="component" value="Unassembled WGS sequence"/>
</dbReference>
<evidence type="ECO:0000313" key="2">
    <source>
        <dbReference type="EMBL" id="MSS92077.1"/>
    </source>
</evidence>
<dbReference type="GeneID" id="86056994"/>